<proteinExistence type="predicted"/>
<name>A0A8X6TKI1_NEPPI</name>
<reference evidence="1" key="1">
    <citation type="submission" date="2020-08" db="EMBL/GenBank/DDBJ databases">
        <title>Multicomponent nature underlies the extraordinary mechanical properties of spider dragline silk.</title>
        <authorList>
            <person name="Kono N."/>
            <person name="Nakamura H."/>
            <person name="Mori M."/>
            <person name="Yoshida Y."/>
            <person name="Ohtoshi R."/>
            <person name="Malay A.D."/>
            <person name="Moran D.A.P."/>
            <person name="Tomita M."/>
            <person name="Numata K."/>
            <person name="Arakawa K."/>
        </authorList>
    </citation>
    <scope>NUCLEOTIDE SEQUENCE</scope>
</reference>
<gene>
    <name evidence="1" type="ORF">NPIL_570611</name>
</gene>
<protein>
    <submittedName>
        <fullName evidence="1">Uncharacterized protein</fullName>
    </submittedName>
</protein>
<keyword evidence="2" id="KW-1185">Reference proteome</keyword>
<evidence type="ECO:0000313" key="2">
    <source>
        <dbReference type="Proteomes" id="UP000887013"/>
    </source>
</evidence>
<dbReference type="Proteomes" id="UP000887013">
    <property type="component" value="Unassembled WGS sequence"/>
</dbReference>
<comment type="caution">
    <text evidence="1">The sequence shown here is derived from an EMBL/GenBank/DDBJ whole genome shotgun (WGS) entry which is preliminary data.</text>
</comment>
<dbReference type="EMBL" id="BMAW01060794">
    <property type="protein sequence ID" value="GFT27973.1"/>
    <property type="molecule type" value="Genomic_DNA"/>
</dbReference>
<evidence type="ECO:0000313" key="1">
    <source>
        <dbReference type="EMBL" id="GFT27973.1"/>
    </source>
</evidence>
<dbReference type="AlphaFoldDB" id="A0A8X6TKI1"/>
<sequence length="160" mass="18283">MNPFVLNESIEEPVQKFLKIPIATNRTVDHRRSYKIVGPLKEFIKLPIKIVLSHVIEVPEKIILKIYIDTKRTMGPLLPLQNSGPLRESIKVPAKNSANSTQGRGISQYTLSGQIDRRVISKSRKRNLERYNDWNDVSSCILYVTGMTTKPKITDSRPQK</sequence>
<organism evidence="1 2">
    <name type="scientific">Nephila pilipes</name>
    <name type="common">Giant wood spider</name>
    <name type="synonym">Nephila maculata</name>
    <dbReference type="NCBI Taxonomy" id="299642"/>
    <lineage>
        <taxon>Eukaryota</taxon>
        <taxon>Metazoa</taxon>
        <taxon>Ecdysozoa</taxon>
        <taxon>Arthropoda</taxon>
        <taxon>Chelicerata</taxon>
        <taxon>Arachnida</taxon>
        <taxon>Araneae</taxon>
        <taxon>Araneomorphae</taxon>
        <taxon>Entelegynae</taxon>
        <taxon>Araneoidea</taxon>
        <taxon>Nephilidae</taxon>
        <taxon>Nephila</taxon>
    </lineage>
</organism>
<accession>A0A8X6TKI1</accession>